<evidence type="ECO:0000256" key="2">
    <source>
        <dbReference type="SAM" id="MobiDB-lite"/>
    </source>
</evidence>
<dbReference type="InterPro" id="IPR009069">
    <property type="entry name" value="Cys_alpha_HP_mot_SF"/>
</dbReference>
<evidence type="ECO:0000256" key="1">
    <source>
        <dbReference type="ARBA" id="ARBA00023157"/>
    </source>
</evidence>
<dbReference type="InterPro" id="IPR055304">
    <property type="entry name" value="CHCHD2/10-like"/>
</dbReference>
<accession>A0A6J1ACS8</accession>
<proteinExistence type="predicted"/>
<keyword evidence="1" id="KW-1015">Disulfide bond</keyword>
<name>A0A6J1ACS8_9ROSI</name>
<dbReference type="GO" id="GO:0005634">
    <property type="term" value="C:nucleus"/>
    <property type="evidence" value="ECO:0007669"/>
    <property type="project" value="TreeGrafter"/>
</dbReference>
<sequence length="148" mass="14645">MPRRNSAGRSAPRPAASAPSHNPPLQPAASAPPPAPGLGGSGSVAGGIGATIADGLAWGTGTAMAHRAVDSIFGPRVVKHETVASSEPAAAAPAPNMNSLANSDACGSQSKALSDCLSSYGSDISKCQFYMDMLQECRRSSGALLGGA</sequence>
<reference evidence="5" key="1">
    <citation type="submission" date="2025-08" db="UniProtKB">
        <authorList>
            <consortium name="RefSeq"/>
        </authorList>
    </citation>
    <scope>IDENTIFICATION</scope>
    <source>
        <tissue evidence="5">Leaf</tissue>
    </source>
</reference>
<feature type="compositionally biased region" description="Low complexity" evidence="2">
    <location>
        <begin position="1"/>
        <end position="20"/>
    </location>
</feature>
<evidence type="ECO:0000259" key="3">
    <source>
        <dbReference type="Pfam" id="PF06747"/>
    </source>
</evidence>
<protein>
    <submittedName>
        <fullName evidence="5">Coiled-coil-helix-coiled-coil-helix domain-containing protein 10, mitochondrial-like</fullName>
    </submittedName>
</protein>
<dbReference type="GeneID" id="110416940"/>
<gene>
    <name evidence="5" type="primary">LOC110416940</name>
</gene>
<feature type="region of interest" description="Disordered" evidence="2">
    <location>
        <begin position="1"/>
        <end position="44"/>
    </location>
</feature>
<evidence type="ECO:0000313" key="5">
    <source>
        <dbReference type="RefSeq" id="XP_021284763.1"/>
    </source>
</evidence>
<dbReference type="PANTHER" id="PTHR13523:SF18">
    <property type="entry name" value="CHCH DOMAIN-CONTAINING PROTEIN"/>
    <property type="match status" value="1"/>
</dbReference>
<feature type="domain" description="CHCH" evidence="3">
    <location>
        <begin position="106"/>
        <end position="139"/>
    </location>
</feature>
<dbReference type="Pfam" id="PF06747">
    <property type="entry name" value="CHCH"/>
    <property type="match status" value="1"/>
</dbReference>
<dbReference type="AlphaFoldDB" id="A0A6J1ACS8"/>
<organism evidence="4 5">
    <name type="scientific">Herrania umbratica</name>
    <dbReference type="NCBI Taxonomy" id="108875"/>
    <lineage>
        <taxon>Eukaryota</taxon>
        <taxon>Viridiplantae</taxon>
        <taxon>Streptophyta</taxon>
        <taxon>Embryophyta</taxon>
        <taxon>Tracheophyta</taxon>
        <taxon>Spermatophyta</taxon>
        <taxon>Magnoliopsida</taxon>
        <taxon>eudicotyledons</taxon>
        <taxon>Gunneridae</taxon>
        <taxon>Pentapetalae</taxon>
        <taxon>rosids</taxon>
        <taxon>malvids</taxon>
        <taxon>Malvales</taxon>
        <taxon>Malvaceae</taxon>
        <taxon>Byttnerioideae</taxon>
        <taxon>Herrania</taxon>
    </lineage>
</organism>
<dbReference type="Proteomes" id="UP000504621">
    <property type="component" value="Unplaced"/>
</dbReference>
<feature type="compositionally biased region" description="Pro residues" evidence="2">
    <location>
        <begin position="21"/>
        <end position="36"/>
    </location>
</feature>
<dbReference type="PANTHER" id="PTHR13523">
    <property type="entry name" value="COILED-COIL-HELIX-COILED-COIL-HELIX DOMAIN CONTAINING 2/NUR77"/>
    <property type="match status" value="1"/>
</dbReference>
<dbReference type="OrthoDB" id="1106148at2759"/>
<dbReference type="InterPro" id="IPR010625">
    <property type="entry name" value="CHCH"/>
</dbReference>
<dbReference type="GO" id="GO:0005739">
    <property type="term" value="C:mitochondrion"/>
    <property type="evidence" value="ECO:0007669"/>
    <property type="project" value="TreeGrafter"/>
</dbReference>
<dbReference type="SUPFAM" id="SSF47072">
    <property type="entry name" value="Cysteine alpha-hairpin motif"/>
    <property type="match status" value="1"/>
</dbReference>
<dbReference type="RefSeq" id="XP_021284763.1">
    <property type="nucleotide sequence ID" value="XM_021429088.1"/>
</dbReference>
<evidence type="ECO:0000313" key="4">
    <source>
        <dbReference type="Proteomes" id="UP000504621"/>
    </source>
</evidence>
<keyword evidence="4" id="KW-1185">Reference proteome</keyword>
<dbReference type="GO" id="GO:0007005">
    <property type="term" value="P:mitochondrion organization"/>
    <property type="evidence" value="ECO:0007669"/>
    <property type="project" value="InterPro"/>
</dbReference>